<dbReference type="OrthoDB" id="1429208at2"/>
<evidence type="ECO:0000313" key="3">
    <source>
        <dbReference type="EMBL" id="PXV69068.1"/>
    </source>
</evidence>
<dbReference type="InterPro" id="IPR025665">
    <property type="entry name" value="Beta-barrel_OMP_2"/>
</dbReference>
<reference evidence="3 4" key="1">
    <citation type="submission" date="2018-03" db="EMBL/GenBank/DDBJ databases">
        <title>Genomic Encyclopedia of Archaeal and Bacterial Type Strains, Phase II (KMG-II): from individual species to whole genera.</title>
        <authorList>
            <person name="Goeker M."/>
        </authorList>
    </citation>
    <scope>NUCLEOTIDE SEQUENCE [LARGE SCALE GENOMIC DNA]</scope>
    <source>
        <strain evidence="3 4">DSM 100214</strain>
    </source>
</reference>
<accession>A0A2V3PWV2</accession>
<dbReference type="AlphaFoldDB" id="A0A2V3PWV2"/>
<proteinExistence type="predicted"/>
<protein>
    <submittedName>
        <fullName evidence="3">Outer membrane protein with beta-barrel domain</fullName>
    </submittedName>
</protein>
<evidence type="ECO:0000259" key="2">
    <source>
        <dbReference type="Pfam" id="PF13568"/>
    </source>
</evidence>
<feature type="signal peptide" evidence="1">
    <location>
        <begin position="1"/>
        <end position="22"/>
    </location>
</feature>
<feature type="chain" id="PRO_5016140643" evidence="1">
    <location>
        <begin position="23"/>
        <end position="212"/>
    </location>
</feature>
<dbReference type="Proteomes" id="UP000247973">
    <property type="component" value="Unassembled WGS sequence"/>
</dbReference>
<sequence length="212" mass="23061">MKSIYKLSILTFLSLMVLAASAQNYPVRFGVKAGANLINMAGDITDTDTKVAVQGGVTFDYAINPAFSLISGVELSTKGAKYQGTTFNDYFENAYNDVFVNINLLYLQVPVYAAYKMDVAPGTKFVFQAGPYVAYGLGGKTTIKDGVEKLEENSFSTGLVKNFDFGFGVGAGVEFDHIVTKIGYEFGVINVIDSSVGRLQNRNTYLTLGYQF</sequence>
<evidence type="ECO:0000313" key="4">
    <source>
        <dbReference type="Proteomes" id="UP000247973"/>
    </source>
</evidence>
<evidence type="ECO:0000256" key="1">
    <source>
        <dbReference type="SAM" id="SignalP"/>
    </source>
</evidence>
<comment type="caution">
    <text evidence="3">The sequence shown here is derived from an EMBL/GenBank/DDBJ whole genome shotgun (WGS) entry which is preliminary data.</text>
</comment>
<dbReference type="RefSeq" id="WP_110309029.1">
    <property type="nucleotide sequence ID" value="NZ_QICL01000001.1"/>
</dbReference>
<dbReference type="EMBL" id="QICL01000001">
    <property type="protein sequence ID" value="PXV69068.1"/>
    <property type="molecule type" value="Genomic_DNA"/>
</dbReference>
<gene>
    <name evidence="3" type="ORF">CLV62_101337</name>
</gene>
<dbReference type="Pfam" id="PF13568">
    <property type="entry name" value="OMP_b-brl_2"/>
    <property type="match status" value="1"/>
</dbReference>
<name>A0A2V3PWV2_9BACT</name>
<keyword evidence="1" id="KW-0732">Signal</keyword>
<organism evidence="3 4">
    <name type="scientific">Dysgonomonas alginatilytica</name>
    <dbReference type="NCBI Taxonomy" id="1605892"/>
    <lineage>
        <taxon>Bacteria</taxon>
        <taxon>Pseudomonadati</taxon>
        <taxon>Bacteroidota</taxon>
        <taxon>Bacteroidia</taxon>
        <taxon>Bacteroidales</taxon>
        <taxon>Dysgonomonadaceae</taxon>
        <taxon>Dysgonomonas</taxon>
    </lineage>
</organism>
<feature type="domain" description="Outer membrane protein beta-barrel" evidence="2">
    <location>
        <begin position="22"/>
        <end position="192"/>
    </location>
</feature>
<keyword evidence="4" id="KW-1185">Reference proteome</keyword>